<evidence type="ECO:0000256" key="6">
    <source>
        <dbReference type="ARBA" id="ARBA00023136"/>
    </source>
</evidence>
<feature type="transmembrane region" description="Helical" evidence="7">
    <location>
        <begin position="358"/>
        <end position="377"/>
    </location>
</feature>
<evidence type="ECO:0000259" key="8">
    <source>
        <dbReference type="PROSITE" id="PS50850"/>
    </source>
</evidence>
<feature type="transmembrane region" description="Helical" evidence="7">
    <location>
        <begin position="51"/>
        <end position="71"/>
    </location>
</feature>
<keyword evidence="10" id="KW-1185">Reference proteome</keyword>
<dbReference type="CDD" id="cd17477">
    <property type="entry name" value="MFS_YcaD_like"/>
    <property type="match status" value="1"/>
</dbReference>
<keyword evidence="4 7" id="KW-0812">Transmembrane</keyword>
<evidence type="ECO:0000256" key="2">
    <source>
        <dbReference type="ARBA" id="ARBA00022448"/>
    </source>
</evidence>
<feature type="transmembrane region" description="Helical" evidence="7">
    <location>
        <begin position="293"/>
        <end position="312"/>
    </location>
</feature>
<dbReference type="Proteomes" id="UP000838160">
    <property type="component" value="Unassembled WGS sequence"/>
</dbReference>
<organism evidence="9 10">
    <name type="scientific">Vibrio hippocampi</name>
    <dbReference type="NCBI Taxonomy" id="654686"/>
    <lineage>
        <taxon>Bacteria</taxon>
        <taxon>Pseudomonadati</taxon>
        <taxon>Pseudomonadota</taxon>
        <taxon>Gammaproteobacteria</taxon>
        <taxon>Vibrionales</taxon>
        <taxon>Vibrionaceae</taxon>
        <taxon>Vibrio</taxon>
    </lineage>
</organism>
<dbReference type="InterPro" id="IPR011701">
    <property type="entry name" value="MFS"/>
</dbReference>
<evidence type="ECO:0000256" key="4">
    <source>
        <dbReference type="ARBA" id="ARBA00022692"/>
    </source>
</evidence>
<sequence length="387" mass="41162">MVETQSLLTAKTGFKVPVIALSFYAVASGYMMSLIPLVLGQYGLDSSHASWLASVFYAGLLFGAITIEPLVKTTGHRWAFVICLAVFVATIAVMPVFANIYAWLTARFVAGVAVAGVFVIVESWLLDGEDDSRAKRLGLYMGALYGGSALGQMGIGAFGTHGFTPFIAIVSMLSCAIAVLVFCPTSQPVAESSTPLSLKQVAKLNHAAVIGCVVSGLTLGAIYGLMPLELTVRQISQNHLSVLMTLVILGGMAVQTIVPKLSKLMGRTLLMGLFCLLGVFATGIVIVSGSIQWLTVSLFLLGMATFALYPIAINLGCDKLDRRFIVSATQVMLFCYSVGSVVGPLFADWFMQGKHGLMAYLFAIQMATAIYMFIASVKTKKQVVTGG</sequence>
<evidence type="ECO:0000256" key="5">
    <source>
        <dbReference type="ARBA" id="ARBA00022989"/>
    </source>
</evidence>
<feature type="transmembrane region" description="Helical" evidence="7">
    <location>
        <begin position="324"/>
        <end position="346"/>
    </location>
</feature>
<name>A0ABM8ZNL8_9VIBR</name>
<dbReference type="RefSeq" id="WP_237486595.1">
    <property type="nucleotide sequence ID" value="NZ_CAKLCM010000003.1"/>
</dbReference>
<dbReference type="PROSITE" id="PS50850">
    <property type="entry name" value="MFS"/>
    <property type="match status" value="1"/>
</dbReference>
<feature type="transmembrane region" description="Helical" evidence="7">
    <location>
        <begin position="163"/>
        <end position="183"/>
    </location>
</feature>
<dbReference type="Pfam" id="PF07690">
    <property type="entry name" value="MFS_1"/>
    <property type="match status" value="1"/>
</dbReference>
<dbReference type="InterPro" id="IPR047200">
    <property type="entry name" value="MFS_YcaD-like"/>
</dbReference>
<dbReference type="InterPro" id="IPR020846">
    <property type="entry name" value="MFS_dom"/>
</dbReference>
<dbReference type="Gene3D" id="1.20.1250.20">
    <property type="entry name" value="MFS general substrate transporter like domains"/>
    <property type="match status" value="2"/>
</dbReference>
<dbReference type="PANTHER" id="PTHR23521">
    <property type="entry name" value="TRANSPORTER MFS SUPERFAMILY"/>
    <property type="match status" value="1"/>
</dbReference>
<comment type="subcellular location">
    <subcellularLocation>
        <location evidence="1">Cell membrane</location>
        <topology evidence="1">Multi-pass membrane protein</topology>
    </subcellularLocation>
</comment>
<dbReference type="SUPFAM" id="SSF103473">
    <property type="entry name" value="MFS general substrate transporter"/>
    <property type="match status" value="1"/>
</dbReference>
<dbReference type="PANTHER" id="PTHR23521:SF2">
    <property type="entry name" value="TRANSPORTER MFS SUPERFAMILY"/>
    <property type="match status" value="1"/>
</dbReference>
<feature type="transmembrane region" description="Helical" evidence="7">
    <location>
        <begin position="104"/>
        <end position="125"/>
    </location>
</feature>
<reference evidence="9" key="1">
    <citation type="submission" date="2021-12" db="EMBL/GenBank/DDBJ databases">
        <authorList>
            <person name="Rodrigo-Torres L."/>
            <person name="Arahal R. D."/>
            <person name="Lucena T."/>
        </authorList>
    </citation>
    <scope>NUCLEOTIDE SEQUENCE</scope>
    <source>
        <strain evidence="9">CECT 8226</strain>
    </source>
</reference>
<protein>
    <submittedName>
        <fullName evidence="9">MFS-type transporter YcaD</fullName>
    </submittedName>
</protein>
<feature type="transmembrane region" description="Helical" evidence="7">
    <location>
        <begin position="137"/>
        <end position="157"/>
    </location>
</feature>
<feature type="transmembrane region" description="Helical" evidence="7">
    <location>
        <begin position="238"/>
        <end position="257"/>
    </location>
</feature>
<evidence type="ECO:0000313" key="10">
    <source>
        <dbReference type="Proteomes" id="UP000838160"/>
    </source>
</evidence>
<evidence type="ECO:0000256" key="1">
    <source>
        <dbReference type="ARBA" id="ARBA00004651"/>
    </source>
</evidence>
<keyword evidence="5 7" id="KW-1133">Transmembrane helix</keyword>
<dbReference type="InterPro" id="IPR036259">
    <property type="entry name" value="MFS_trans_sf"/>
</dbReference>
<feature type="transmembrane region" description="Helical" evidence="7">
    <location>
        <begin position="78"/>
        <end position="98"/>
    </location>
</feature>
<accession>A0ABM8ZNL8</accession>
<evidence type="ECO:0000256" key="3">
    <source>
        <dbReference type="ARBA" id="ARBA00022475"/>
    </source>
</evidence>
<keyword evidence="3" id="KW-1003">Cell membrane</keyword>
<feature type="transmembrane region" description="Helical" evidence="7">
    <location>
        <begin position="21"/>
        <end position="39"/>
    </location>
</feature>
<proteinExistence type="predicted"/>
<gene>
    <name evidence="9" type="primary">ycaD</name>
    <name evidence="9" type="ORF">VHP8226_03810</name>
</gene>
<feature type="transmembrane region" description="Helical" evidence="7">
    <location>
        <begin position="269"/>
        <end position="287"/>
    </location>
</feature>
<comment type="caution">
    <text evidence="9">The sequence shown here is derived from an EMBL/GenBank/DDBJ whole genome shotgun (WGS) entry which is preliminary data.</text>
</comment>
<keyword evidence="6 7" id="KW-0472">Membrane</keyword>
<dbReference type="EMBL" id="CAKLCM010000003">
    <property type="protein sequence ID" value="CAH0530082.1"/>
    <property type="molecule type" value="Genomic_DNA"/>
</dbReference>
<keyword evidence="2" id="KW-0813">Transport</keyword>
<evidence type="ECO:0000256" key="7">
    <source>
        <dbReference type="SAM" id="Phobius"/>
    </source>
</evidence>
<evidence type="ECO:0000313" key="9">
    <source>
        <dbReference type="EMBL" id="CAH0530082.1"/>
    </source>
</evidence>
<feature type="domain" description="Major facilitator superfamily (MFS) profile" evidence="8">
    <location>
        <begin position="6"/>
        <end position="380"/>
    </location>
</feature>
<feature type="transmembrane region" description="Helical" evidence="7">
    <location>
        <begin position="204"/>
        <end position="226"/>
    </location>
</feature>